<organism evidence="4 5">
    <name type="scientific">Glonium stellatum</name>
    <dbReference type="NCBI Taxonomy" id="574774"/>
    <lineage>
        <taxon>Eukaryota</taxon>
        <taxon>Fungi</taxon>
        <taxon>Dikarya</taxon>
        <taxon>Ascomycota</taxon>
        <taxon>Pezizomycotina</taxon>
        <taxon>Dothideomycetes</taxon>
        <taxon>Pleosporomycetidae</taxon>
        <taxon>Gloniales</taxon>
        <taxon>Gloniaceae</taxon>
        <taxon>Glonium</taxon>
    </lineage>
</organism>
<dbReference type="InterPro" id="IPR020904">
    <property type="entry name" value="Sc_DH/Rdtase_CS"/>
</dbReference>
<dbReference type="Proteomes" id="UP000250140">
    <property type="component" value="Unassembled WGS sequence"/>
</dbReference>
<dbReference type="AlphaFoldDB" id="A0A8E2JQJ0"/>
<dbReference type="OrthoDB" id="5371740at2759"/>
<evidence type="ECO:0000256" key="1">
    <source>
        <dbReference type="ARBA" id="ARBA00006484"/>
    </source>
</evidence>
<dbReference type="InterPro" id="IPR036291">
    <property type="entry name" value="NAD(P)-bd_dom_sf"/>
</dbReference>
<evidence type="ECO:0000313" key="4">
    <source>
        <dbReference type="EMBL" id="OCL05823.1"/>
    </source>
</evidence>
<dbReference type="EMBL" id="KV750201">
    <property type="protein sequence ID" value="OCL05823.1"/>
    <property type="molecule type" value="Genomic_DNA"/>
</dbReference>
<dbReference type="Gene3D" id="3.40.50.720">
    <property type="entry name" value="NAD(P)-binding Rossmann-like Domain"/>
    <property type="match status" value="1"/>
</dbReference>
<accession>A0A8E2JQJ0</accession>
<evidence type="ECO:0000313" key="5">
    <source>
        <dbReference type="Proteomes" id="UP000250140"/>
    </source>
</evidence>
<evidence type="ECO:0000256" key="2">
    <source>
        <dbReference type="ARBA" id="ARBA00022857"/>
    </source>
</evidence>
<name>A0A8E2JQJ0_9PEZI</name>
<dbReference type="SUPFAM" id="SSF51735">
    <property type="entry name" value="NAD(P)-binding Rossmann-fold domains"/>
    <property type="match status" value="1"/>
</dbReference>
<dbReference type="PRINTS" id="PR00081">
    <property type="entry name" value="GDHRDH"/>
</dbReference>
<dbReference type="GO" id="GO:0016491">
    <property type="term" value="F:oxidoreductase activity"/>
    <property type="evidence" value="ECO:0007669"/>
    <property type="project" value="UniProtKB-KW"/>
</dbReference>
<evidence type="ECO:0000256" key="3">
    <source>
        <dbReference type="ARBA" id="ARBA00023002"/>
    </source>
</evidence>
<keyword evidence="5" id="KW-1185">Reference proteome</keyword>
<protein>
    <submittedName>
        <fullName evidence="4">NAD(P)-binding protein</fullName>
    </submittedName>
</protein>
<dbReference type="PANTHER" id="PTHR43180:SF33">
    <property type="entry name" value="15-HYDROXYPROSTAGLANDIN DEHYDROGENASE [NAD(+)]-LIKE"/>
    <property type="match status" value="1"/>
</dbReference>
<dbReference type="Pfam" id="PF00106">
    <property type="entry name" value="adh_short"/>
    <property type="match status" value="1"/>
</dbReference>
<reference evidence="4 5" key="1">
    <citation type="journal article" date="2016" name="Nat. Commun.">
        <title>Ectomycorrhizal ecology is imprinted in the genome of the dominant symbiotic fungus Cenococcum geophilum.</title>
        <authorList>
            <consortium name="DOE Joint Genome Institute"/>
            <person name="Peter M."/>
            <person name="Kohler A."/>
            <person name="Ohm R.A."/>
            <person name="Kuo A."/>
            <person name="Krutzmann J."/>
            <person name="Morin E."/>
            <person name="Arend M."/>
            <person name="Barry K.W."/>
            <person name="Binder M."/>
            <person name="Choi C."/>
            <person name="Clum A."/>
            <person name="Copeland A."/>
            <person name="Grisel N."/>
            <person name="Haridas S."/>
            <person name="Kipfer T."/>
            <person name="LaButti K."/>
            <person name="Lindquist E."/>
            <person name="Lipzen A."/>
            <person name="Maire R."/>
            <person name="Meier B."/>
            <person name="Mihaltcheva S."/>
            <person name="Molinier V."/>
            <person name="Murat C."/>
            <person name="Poggeler S."/>
            <person name="Quandt C.A."/>
            <person name="Sperisen C."/>
            <person name="Tritt A."/>
            <person name="Tisserant E."/>
            <person name="Crous P.W."/>
            <person name="Henrissat B."/>
            <person name="Nehls U."/>
            <person name="Egli S."/>
            <person name="Spatafora J.W."/>
            <person name="Grigoriev I.V."/>
            <person name="Martin F.M."/>
        </authorList>
    </citation>
    <scope>NUCLEOTIDE SEQUENCE [LARGE SCALE GENOMIC DNA]</scope>
    <source>
        <strain evidence="4 5">CBS 207.34</strain>
    </source>
</reference>
<gene>
    <name evidence="4" type="ORF">AOQ84DRAFT_390632</name>
</gene>
<dbReference type="PANTHER" id="PTHR43180">
    <property type="entry name" value="3-OXOACYL-(ACYL-CARRIER-PROTEIN) REDUCTASE (AFU_ORTHOLOGUE AFUA_6G11210)"/>
    <property type="match status" value="1"/>
</dbReference>
<proteinExistence type="inferred from homology"/>
<sequence length="318" mass="33511">MVRASAIPLSGYLSPEEAAVPASGASLKGKSVLITGGASGLGASVSLKYAECGAYVTLADINEKLGESYAKELQAKGLHVQFIATDVTSWTSQVAAFKAAIAFSPSNSAIDIVLAAAGVFGVPFLTADEPAVSLENDPPAPNMVAVEVNTIGSYYTAKLAQLYFALPGSPPNSDKSLILISSLVAYFDIPLMSTYTASKFGVRGMFHSIRPMFADRGMRVNLIAPWIMETPLVTEWLKMFNAVGAPVGNTQDVITSAMRFADDPKVNGRAFACGPKRILDLGDDIEGEDAGKVMHGFYETELPGWDKMAAGLIGLMGI</sequence>
<keyword evidence="2" id="KW-0521">NADP</keyword>
<comment type="similarity">
    <text evidence="1">Belongs to the short-chain dehydrogenases/reductases (SDR) family.</text>
</comment>
<keyword evidence="3" id="KW-0560">Oxidoreductase</keyword>
<dbReference type="InterPro" id="IPR002347">
    <property type="entry name" value="SDR_fam"/>
</dbReference>
<dbReference type="PROSITE" id="PS00061">
    <property type="entry name" value="ADH_SHORT"/>
    <property type="match status" value="1"/>
</dbReference>